<dbReference type="EMBL" id="JAIWYP010000001">
    <property type="protein sequence ID" value="KAH3893489.1"/>
    <property type="molecule type" value="Genomic_DNA"/>
</dbReference>
<reference evidence="1" key="2">
    <citation type="submission" date="2020-11" db="EMBL/GenBank/DDBJ databases">
        <authorList>
            <person name="McCartney M.A."/>
            <person name="Auch B."/>
            <person name="Kono T."/>
            <person name="Mallez S."/>
            <person name="Becker A."/>
            <person name="Gohl D.M."/>
            <person name="Silverstein K.A.T."/>
            <person name="Koren S."/>
            <person name="Bechman K.B."/>
            <person name="Herman A."/>
            <person name="Abrahante J.E."/>
            <person name="Garbe J."/>
        </authorList>
    </citation>
    <scope>NUCLEOTIDE SEQUENCE</scope>
    <source>
        <strain evidence="1">Duluth1</strain>
        <tissue evidence="1">Whole animal</tissue>
    </source>
</reference>
<protein>
    <submittedName>
        <fullName evidence="1">Uncharacterized protein</fullName>
    </submittedName>
</protein>
<keyword evidence="2" id="KW-1185">Reference proteome</keyword>
<dbReference type="Proteomes" id="UP000828390">
    <property type="component" value="Unassembled WGS sequence"/>
</dbReference>
<accession>A0A9D4S5M1</accession>
<reference evidence="1" key="1">
    <citation type="journal article" date="2019" name="bioRxiv">
        <title>The Genome of the Zebra Mussel, Dreissena polymorpha: A Resource for Invasive Species Research.</title>
        <authorList>
            <person name="McCartney M.A."/>
            <person name="Auch B."/>
            <person name="Kono T."/>
            <person name="Mallez S."/>
            <person name="Zhang Y."/>
            <person name="Obille A."/>
            <person name="Becker A."/>
            <person name="Abrahante J.E."/>
            <person name="Garbe J."/>
            <person name="Badalamenti J.P."/>
            <person name="Herman A."/>
            <person name="Mangelson H."/>
            <person name="Liachko I."/>
            <person name="Sullivan S."/>
            <person name="Sone E.D."/>
            <person name="Koren S."/>
            <person name="Silverstein K.A.T."/>
            <person name="Beckman K.B."/>
            <person name="Gohl D.M."/>
        </authorList>
    </citation>
    <scope>NUCLEOTIDE SEQUENCE</scope>
    <source>
        <strain evidence="1">Duluth1</strain>
        <tissue evidence="1">Whole animal</tissue>
    </source>
</reference>
<name>A0A9D4S5M1_DREPO</name>
<evidence type="ECO:0000313" key="2">
    <source>
        <dbReference type="Proteomes" id="UP000828390"/>
    </source>
</evidence>
<sequence length="97" mass="10988">MYQYKEVKLQPRRLTLCAGSPKDDKLMMSVPSRCNRSMSTNFCVMNDFCAPSSMSILASAYRPPAHTSKTAVFNRTSERNVNDDECYMAAPFLLLHV</sequence>
<organism evidence="1 2">
    <name type="scientific">Dreissena polymorpha</name>
    <name type="common">Zebra mussel</name>
    <name type="synonym">Mytilus polymorpha</name>
    <dbReference type="NCBI Taxonomy" id="45954"/>
    <lineage>
        <taxon>Eukaryota</taxon>
        <taxon>Metazoa</taxon>
        <taxon>Spiralia</taxon>
        <taxon>Lophotrochozoa</taxon>
        <taxon>Mollusca</taxon>
        <taxon>Bivalvia</taxon>
        <taxon>Autobranchia</taxon>
        <taxon>Heteroconchia</taxon>
        <taxon>Euheterodonta</taxon>
        <taxon>Imparidentia</taxon>
        <taxon>Neoheterodontei</taxon>
        <taxon>Myida</taxon>
        <taxon>Dreissenoidea</taxon>
        <taxon>Dreissenidae</taxon>
        <taxon>Dreissena</taxon>
    </lineage>
</organism>
<gene>
    <name evidence="1" type="ORF">DPMN_017636</name>
</gene>
<proteinExistence type="predicted"/>
<comment type="caution">
    <text evidence="1">The sequence shown here is derived from an EMBL/GenBank/DDBJ whole genome shotgun (WGS) entry which is preliminary data.</text>
</comment>
<dbReference type="AlphaFoldDB" id="A0A9D4S5M1"/>
<evidence type="ECO:0000313" key="1">
    <source>
        <dbReference type="EMBL" id="KAH3893489.1"/>
    </source>
</evidence>